<evidence type="ECO:0000313" key="5">
    <source>
        <dbReference type="Proteomes" id="UP000321723"/>
    </source>
</evidence>
<keyword evidence="2" id="KW-0472">Membrane</keyword>
<comment type="caution">
    <text evidence="4">The sequence shown here is derived from an EMBL/GenBank/DDBJ whole genome shotgun (WGS) entry which is preliminary data.</text>
</comment>
<proteinExistence type="predicted"/>
<reference evidence="4 5" key="1">
    <citation type="submission" date="2019-07" db="EMBL/GenBank/DDBJ databases">
        <title>Whole genome shotgun sequence of Cellulomonas hominis NBRC 16055.</title>
        <authorList>
            <person name="Hosoyama A."/>
            <person name="Uohara A."/>
            <person name="Ohji S."/>
            <person name="Ichikawa N."/>
        </authorList>
    </citation>
    <scope>NUCLEOTIDE SEQUENCE [LARGE SCALE GENOMIC DNA]</scope>
    <source>
        <strain evidence="4 5">NBRC 16055</strain>
    </source>
</reference>
<keyword evidence="2" id="KW-1133">Transmembrane helix</keyword>
<evidence type="ECO:0000256" key="1">
    <source>
        <dbReference type="SAM" id="MobiDB-lite"/>
    </source>
</evidence>
<feature type="transmembrane region" description="Helical" evidence="2">
    <location>
        <begin position="168"/>
        <end position="187"/>
    </location>
</feature>
<feature type="transmembrane region" description="Helical" evidence="2">
    <location>
        <begin position="143"/>
        <end position="161"/>
    </location>
</feature>
<dbReference type="Pfam" id="PF09990">
    <property type="entry name" value="DUF2231"/>
    <property type="match status" value="1"/>
</dbReference>
<dbReference type="AlphaFoldDB" id="A0A511F9L8"/>
<keyword evidence="2" id="KW-0812">Transmembrane</keyword>
<feature type="region of interest" description="Disordered" evidence="1">
    <location>
        <begin position="197"/>
        <end position="222"/>
    </location>
</feature>
<organism evidence="4 5">
    <name type="scientific">Cellulomonas hominis</name>
    <dbReference type="NCBI Taxonomy" id="156981"/>
    <lineage>
        <taxon>Bacteria</taxon>
        <taxon>Bacillati</taxon>
        <taxon>Actinomycetota</taxon>
        <taxon>Actinomycetes</taxon>
        <taxon>Micrococcales</taxon>
        <taxon>Cellulomonadaceae</taxon>
        <taxon>Cellulomonas</taxon>
    </lineage>
</organism>
<sequence length="222" mass="22793">MRAVATGVMLGRNARPTEPWGIPMPDDESPVLRAVRRLERATVLDAVVDRAQPVVLSALRARPGVARLLHGRPLGHAAHPLLTDAPIGLWASATVLDLAGGDGARRAADRLLGLGVLAALPASVTGAADWAVSDRRTQRVGSVHALLNYAALGLYGTSWLLRRAGRRGPGVAVSLAAGGVLGVSGYLGGHMVSRLGAPPRSASGPAEPAPRGALAEEAPEVL</sequence>
<name>A0A511F9L8_9CELL</name>
<gene>
    <name evidence="4" type="ORF">CHO01_11020</name>
</gene>
<evidence type="ECO:0000256" key="2">
    <source>
        <dbReference type="SAM" id="Phobius"/>
    </source>
</evidence>
<dbReference type="Proteomes" id="UP000321723">
    <property type="component" value="Unassembled WGS sequence"/>
</dbReference>
<feature type="domain" description="DUF2231" evidence="3">
    <location>
        <begin position="75"/>
        <end position="196"/>
    </location>
</feature>
<accession>A0A511F9L8</accession>
<dbReference type="InterPro" id="IPR019251">
    <property type="entry name" value="DUF2231_TM"/>
</dbReference>
<evidence type="ECO:0000313" key="4">
    <source>
        <dbReference type="EMBL" id="GEL45986.1"/>
    </source>
</evidence>
<keyword evidence="5" id="KW-1185">Reference proteome</keyword>
<evidence type="ECO:0000259" key="3">
    <source>
        <dbReference type="Pfam" id="PF09990"/>
    </source>
</evidence>
<protein>
    <recommendedName>
        <fullName evidence="3">DUF2231 domain-containing protein</fullName>
    </recommendedName>
</protein>
<dbReference type="EMBL" id="BJVQ01000009">
    <property type="protein sequence ID" value="GEL45986.1"/>
    <property type="molecule type" value="Genomic_DNA"/>
</dbReference>
<feature type="transmembrane region" description="Helical" evidence="2">
    <location>
        <begin position="111"/>
        <end position="131"/>
    </location>
</feature>